<name>A0ABN2LQ21_9ACTN</name>
<dbReference type="EMBL" id="BAAALT010000041">
    <property type="protein sequence ID" value="GAA1796279.1"/>
    <property type="molecule type" value="Genomic_DNA"/>
</dbReference>
<sequence length="101" mass="10507">MPIRMLLVMLSAGPWAPADRLDASRLRLPVWATAEVLVMVVGLAIGAQLWCVPSSKSEYTTAVPAAAGAAPMRHPVAPATVASATAAARLLARCVKLLTFA</sequence>
<protein>
    <submittedName>
        <fullName evidence="1">Uncharacterized protein</fullName>
    </submittedName>
</protein>
<proteinExistence type="predicted"/>
<keyword evidence="2" id="KW-1185">Reference proteome</keyword>
<evidence type="ECO:0000313" key="2">
    <source>
        <dbReference type="Proteomes" id="UP001500218"/>
    </source>
</evidence>
<gene>
    <name evidence="1" type="ORF">GCM10009682_17530</name>
</gene>
<comment type="caution">
    <text evidence="1">The sequence shown here is derived from an EMBL/GenBank/DDBJ whole genome shotgun (WGS) entry which is preliminary data.</text>
</comment>
<dbReference type="Proteomes" id="UP001500218">
    <property type="component" value="Unassembled WGS sequence"/>
</dbReference>
<accession>A0ABN2LQ21</accession>
<reference evidence="1 2" key="1">
    <citation type="journal article" date="2019" name="Int. J. Syst. Evol. Microbiol.">
        <title>The Global Catalogue of Microorganisms (GCM) 10K type strain sequencing project: providing services to taxonomists for standard genome sequencing and annotation.</title>
        <authorList>
            <consortium name="The Broad Institute Genomics Platform"/>
            <consortium name="The Broad Institute Genome Sequencing Center for Infectious Disease"/>
            <person name="Wu L."/>
            <person name="Ma J."/>
        </authorList>
    </citation>
    <scope>NUCLEOTIDE SEQUENCE [LARGE SCALE GENOMIC DNA]</scope>
    <source>
        <strain evidence="1 2">JCM 13250</strain>
    </source>
</reference>
<evidence type="ECO:0000313" key="1">
    <source>
        <dbReference type="EMBL" id="GAA1796279.1"/>
    </source>
</evidence>
<organism evidence="1 2">
    <name type="scientific">Luedemannella flava</name>
    <dbReference type="NCBI Taxonomy" id="349316"/>
    <lineage>
        <taxon>Bacteria</taxon>
        <taxon>Bacillati</taxon>
        <taxon>Actinomycetota</taxon>
        <taxon>Actinomycetes</taxon>
        <taxon>Micromonosporales</taxon>
        <taxon>Micromonosporaceae</taxon>
        <taxon>Luedemannella</taxon>
    </lineage>
</organism>